<evidence type="ECO:0000313" key="2">
    <source>
        <dbReference type="Proteomes" id="UP001186974"/>
    </source>
</evidence>
<name>A0ACC3D516_9PEZI</name>
<sequence>MITENSTPKTQARAFSLFAFAGNLGIFIGPLVGGGLSKPADQIPGLFGRSTFLKQYPYALPTFVTGAFGVTAALVAFFFIKETLPPRKVGDAPSAPPMTTMELLKAPGVAMVLFIYGYVSLLGLAYTAIVPVFWFTPPSLGGFGFSPLLISVFLAISGMSQAIWLLFAFPPLQHRWGTAGVMRVCSVLWPVLYCFAPITNTLLRLDARAGQSALLQAPPGDVVDVPALHINSGWGVAFWVITPTVQALGSSVSMAFTGSQLALNEISPSPASFGTLNALALTLSSGIRAVAPGAAASFYAFGARTQILNGYLVWTVMVLLAAGLVVLMRWMPAHGEGKVVGRGESDEEQRDEHS</sequence>
<comment type="caution">
    <text evidence="1">The sequence shown here is derived from an EMBL/GenBank/DDBJ whole genome shotgun (WGS) entry which is preliminary data.</text>
</comment>
<proteinExistence type="predicted"/>
<reference evidence="1" key="1">
    <citation type="submission" date="2024-09" db="EMBL/GenBank/DDBJ databases">
        <title>Black Yeasts Isolated from many extreme environments.</title>
        <authorList>
            <person name="Coleine C."/>
            <person name="Stajich J.E."/>
            <person name="Selbmann L."/>
        </authorList>
    </citation>
    <scope>NUCLEOTIDE SEQUENCE</scope>
    <source>
        <strain evidence="1">CCFEE 5737</strain>
    </source>
</reference>
<accession>A0ACC3D516</accession>
<dbReference type="EMBL" id="JAWDJW010007528">
    <property type="protein sequence ID" value="KAK3061982.1"/>
    <property type="molecule type" value="Genomic_DNA"/>
</dbReference>
<protein>
    <submittedName>
        <fullName evidence="1">Uncharacterized protein</fullName>
    </submittedName>
</protein>
<dbReference type="Proteomes" id="UP001186974">
    <property type="component" value="Unassembled WGS sequence"/>
</dbReference>
<organism evidence="1 2">
    <name type="scientific">Coniosporium uncinatum</name>
    <dbReference type="NCBI Taxonomy" id="93489"/>
    <lineage>
        <taxon>Eukaryota</taxon>
        <taxon>Fungi</taxon>
        <taxon>Dikarya</taxon>
        <taxon>Ascomycota</taxon>
        <taxon>Pezizomycotina</taxon>
        <taxon>Dothideomycetes</taxon>
        <taxon>Dothideomycetes incertae sedis</taxon>
        <taxon>Coniosporium</taxon>
    </lineage>
</organism>
<keyword evidence="2" id="KW-1185">Reference proteome</keyword>
<gene>
    <name evidence="1" type="ORF">LTS18_005046</name>
</gene>
<evidence type="ECO:0000313" key="1">
    <source>
        <dbReference type="EMBL" id="KAK3061982.1"/>
    </source>
</evidence>